<evidence type="ECO:0000313" key="4">
    <source>
        <dbReference type="EMBL" id="WHS96616.1"/>
    </source>
</evidence>
<dbReference type="Pfam" id="PF13304">
    <property type="entry name" value="AAA_21"/>
    <property type="match status" value="1"/>
</dbReference>
<protein>
    <submittedName>
        <fullName evidence="4">AAA family ATPase</fullName>
    </submittedName>
</protein>
<dbReference type="PANTHER" id="PTHR43581:SF4">
    <property type="entry name" value="ATP_GTP PHOSPHATASE"/>
    <property type="match status" value="1"/>
</dbReference>
<feature type="domain" description="Endonuclease GajA/Old nuclease/RecF-like AAA" evidence="1">
    <location>
        <begin position="1"/>
        <end position="83"/>
    </location>
</feature>
<reference evidence="4 5" key="1">
    <citation type="submission" date="2023-03" db="EMBL/GenBank/DDBJ databases">
        <authorList>
            <person name="Menendez E."/>
            <person name="Kaur S."/>
            <person name="Flores-Felix J.D."/>
            <person name="diCenzo G.C."/>
            <person name="Peix A."/>
            <person name="Velazquez E."/>
        </authorList>
    </citation>
    <scope>NUCLEOTIDE SEQUENCE [LARGE SCALE GENOMIC DNA]</scope>
    <source>
        <strain evidence="4 5">CCBAU 71714</strain>
        <plasmid evidence="4 5">pSkuCCBAU71714a</plasmid>
    </source>
</reference>
<dbReference type="Pfam" id="PF20469">
    <property type="entry name" value="OLD-like_TOPRIM"/>
    <property type="match status" value="1"/>
</dbReference>
<evidence type="ECO:0000313" key="5">
    <source>
        <dbReference type="Proteomes" id="UP001233264"/>
    </source>
</evidence>
<feature type="domain" description="ATPase AAA-type core" evidence="2">
    <location>
        <begin position="221"/>
        <end position="361"/>
    </location>
</feature>
<proteinExistence type="predicted"/>
<dbReference type="SUPFAM" id="SSF52540">
    <property type="entry name" value="P-loop containing nucleoside triphosphate hydrolases"/>
    <property type="match status" value="1"/>
</dbReference>
<dbReference type="InterPro" id="IPR027417">
    <property type="entry name" value="P-loop_NTPase"/>
</dbReference>
<organism evidence="4 5">
    <name type="scientific">Sinorhizobium kummerowiae</name>
    <dbReference type="NCBI Taxonomy" id="158892"/>
    <lineage>
        <taxon>Bacteria</taxon>
        <taxon>Pseudomonadati</taxon>
        <taxon>Pseudomonadota</taxon>
        <taxon>Alphaproteobacteria</taxon>
        <taxon>Hyphomicrobiales</taxon>
        <taxon>Rhizobiaceae</taxon>
        <taxon>Sinorhizobium/Ensifer group</taxon>
        <taxon>Sinorhizobium</taxon>
    </lineage>
</organism>
<dbReference type="CDD" id="cd01026">
    <property type="entry name" value="TOPRIM_OLD"/>
    <property type="match status" value="1"/>
</dbReference>
<gene>
    <name evidence="4" type="ORF">PZL22_005552</name>
</gene>
<evidence type="ECO:0000259" key="2">
    <source>
        <dbReference type="Pfam" id="PF13304"/>
    </source>
</evidence>
<dbReference type="PANTHER" id="PTHR43581">
    <property type="entry name" value="ATP/GTP PHOSPHATASE"/>
    <property type="match status" value="1"/>
</dbReference>
<dbReference type="Gene3D" id="3.40.50.300">
    <property type="entry name" value="P-loop containing nucleotide triphosphate hydrolases"/>
    <property type="match status" value="2"/>
</dbReference>
<dbReference type="EMBL" id="CP120366">
    <property type="protein sequence ID" value="WHS96616.1"/>
    <property type="molecule type" value="Genomic_DNA"/>
</dbReference>
<evidence type="ECO:0000259" key="3">
    <source>
        <dbReference type="Pfam" id="PF20469"/>
    </source>
</evidence>
<dbReference type="RefSeq" id="WP_127701560.1">
    <property type="nucleotide sequence ID" value="NZ_CP120366.1"/>
</dbReference>
<dbReference type="InterPro" id="IPR041685">
    <property type="entry name" value="AAA_GajA/Old/RecF-like"/>
</dbReference>
<name>A0ABY8TFD7_9HYPH</name>
<dbReference type="Proteomes" id="UP001233264">
    <property type="component" value="Plasmid pSkuCCBAU71714a"/>
</dbReference>
<dbReference type="InterPro" id="IPR051396">
    <property type="entry name" value="Bact_Antivir_Def_Nuclease"/>
</dbReference>
<sequence>MKLVRLRLSNFRSFGVTATTIDLSDLTFVLGPNGSGKTAVLQALARLFSLDPGQRKVRKSDFHVPHNEKEHPLERRLWIEADFEFPELVADNGVAKPAVPLAFAHMQLVAAEGPVRVRFRLSATLDQDGEVEENFTTVQSVDANGHPTTETRVGKQDRNSIQVHYLPARRDPADHISYSASALLGRVMRAANWTKERTVVDGLTEQISEALAGNPAMTSVTQALSGSWTALHRGTHFTSPAVSFGRSEIEALLRHMSLAFAPGHEQENVDFSRLSDGQQSILYLSIVLGVHLINQRVLAGELKTEFDIDKLRPALFTLIAVEEPENSLSPHYLGRVVASLTKFSKSQDTQALLATHSASIMRRIDPKDIRYLRLSAERTTRVRTIKLPDKEKEADAHKFVREAVQAYPELYFSRYVILGEGDSEEVVLPSLSLIRAAGTKIDDASISVVPLGGRHVNHFWRLLYGLEIPFVTLLDLDLARFGGGWGRVRYACQQLLAYADVKATQLTSAHIDKIPAWDAEPRLMDDKVGWMKWLEGQGVFFSSPLDLDFAMMTAFPTAFDVEADELVAPDAATLKSVLGKKHDVVDGQYSAEQLSYFDAYHTRFKIGSKPTWHIRAMYKLDDDVVVAKMPGSLRRLVEHALAALKVIPE</sequence>
<geneLocation type="plasmid" evidence="4 5">
    <name>pSkuCCBAU71714a</name>
</geneLocation>
<dbReference type="InterPro" id="IPR034139">
    <property type="entry name" value="TOPRIM_OLD"/>
</dbReference>
<evidence type="ECO:0000259" key="1">
    <source>
        <dbReference type="Pfam" id="PF13175"/>
    </source>
</evidence>
<keyword evidence="4" id="KW-0614">Plasmid</keyword>
<keyword evidence="5" id="KW-1185">Reference proteome</keyword>
<dbReference type="InterPro" id="IPR003959">
    <property type="entry name" value="ATPase_AAA_core"/>
</dbReference>
<dbReference type="Pfam" id="PF13175">
    <property type="entry name" value="AAA_15"/>
    <property type="match status" value="1"/>
</dbReference>
<accession>A0ABY8TFD7</accession>
<feature type="domain" description="OLD protein-like TOPRIM" evidence="3">
    <location>
        <begin position="412"/>
        <end position="477"/>
    </location>
</feature>